<accession>A0A9E9L670</accession>
<sequence length="318" mass="34890">MMKKNLFRCLFAFFVLFSPFSLLHATPGLQERINAIVQGQSADIGVAIESGSGQGASFQADKAFPMQSVVKFPLALAVLDAVDKGRWHLDDTFLLTGRELLPDTHSPLREKYADGPAQVTLREILTDTVSHSDNNGCDMLFRLLGGPEAVERYVKGLGIEGFRIRATEEEMQRSWDAQFANTATPAAANRLLRLFQQKKLLSASSHELLWAMMRDSMTGPGRLREPLPAGAVLVHKTGTGDTSPVKGTTVNDIGIILLPDGRPVFISVFITHAPDSIMDTEKTIASLSQAAWEYYSALPRNPLAAAQHGVRELFRLND</sequence>
<dbReference type="SUPFAM" id="SSF56601">
    <property type="entry name" value="beta-lactamase/transpeptidase-like"/>
    <property type="match status" value="1"/>
</dbReference>
<dbReference type="InterPro" id="IPR045155">
    <property type="entry name" value="Beta-lactam_cat"/>
</dbReference>
<keyword evidence="4 6" id="KW-0378">Hydrolase</keyword>
<dbReference type="PANTHER" id="PTHR35333">
    <property type="entry name" value="BETA-LACTAMASE"/>
    <property type="match status" value="1"/>
</dbReference>
<comment type="catalytic activity">
    <reaction evidence="1 6">
        <text>a beta-lactam + H2O = a substituted beta-amino acid</text>
        <dbReference type="Rhea" id="RHEA:20401"/>
        <dbReference type="ChEBI" id="CHEBI:15377"/>
        <dbReference type="ChEBI" id="CHEBI:35627"/>
        <dbReference type="ChEBI" id="CHEBI:140347"/>
        <dbReference type="EC" id="3.5.2.6"/>
    </reaction>
</comment>
<name>A0A9E9L670_9BURK</name>
<dbReference type="EMBL" id="CP098251">
    <property type="protein sequence ID" value="WAV90414.1"/>
    <property type="molecule type" value="Genomic_DNA"/>
</dbReference>
<evidence type="ECO:0000259" key="7">
    <source>
        <dbReference type="Pfam" id="PF13354"/>
    </source>
</evidence>
<dbReference type="InterPro" id="IPR023650">
    <property type="entry name" value="Beta-lactam_class-A_AS"/>
</dbReference>
<dbReference type="GO" id="GO:0046677">
    <property type="term" value="P:response to antibiotic"/>
    <property type="evidence" value="ECO:0007669"/>
    <property type="project" value="UniProtKB-UniRule"/>
</dbReference>
<dbReference type="EC" id="3.5.2.6" evidence="3 6"/>
<dbReference type="PRINTS" id="PR00118">
    <property type="entry name" value="BLACTAMASEA"/>
</dbReference>
<dbReference type="RefSeq" id="WP_269282283.1">
    <property type="nucleotide sequence ID" value="NZ_CP098251.1"/>
</dbReference>
<feature type="domain" description="Beta-lactamase class A catalytic" evidence="7">
    <location>
        <begin position="52"/>
        <end position="269"/>
    </location>
</feature>
<dbReference type="InterPro" id="IPR012338">
    <property type="entry name" value="Beta-lactam/transpept-like"/>
</dbReference>
<reference evidence="8" key="1">
    <citation type="journal article" date="2022" name="Front. Microbiol.">
        <title>New perspectives on an old grouping: The genomic and phenotypic variability of Oxalobacter formigenes and the implications for calcium oxalate stone prevention.</title>
        <authorList>
            <person name="Chmiel J.A."/>
            <person name="Carr C."/>
            <person name="Stuivenberg G.A."/>
            <person name="Venema R."/>
            <person name="Chanyi R.M."/>
            <person name="Al K.F."/>
            <person name="Giguere D."/>
            <person name="Say H."/>
            <person name="Akouris P.P."/>
            <person name="Dominguez Romero S.A."/>
            <person name="Kwong A."/>
            <person name="Tai V."/>
            <person name="Koval S.F."/>
            <person name="Razvi H."/>
            <person name="Bjazevic J."/>
            <person name="Burton J.P."/>
        </authorList>
    </citation>
    <scope>NUCLEOTIDE SEQUENCE</scope>
    <source>
        <strain evidence="8">OxK</strain>
    </source>
</reference>
<evidence type="ECO:0000313" key="8">
    <source>
        <dbReference type="EMBL" id="WAV90414.1"/>
    </source>
</evidence>
<dbReference type="InterPro" id="IPR000871">
    <property type="entry name" value="Beta-lactam_class-A"/>
</dbReference>
<dbReference type="PROSITE" id="PS00146">
    <property type="entry name" value="BETA_LACTAMASE_A"/>
    <property type="match status" value="1"/>
</dbReference>
<gene>
    <name evidence="8" type="primary">bla</name>
    <name evidence="8" type="ORF">NB646_05945</name>
</gene>
<keyword evidence="5 6" id="KW-0046">Antibiotic resistance</keyword>
<dbReference type="Proteomes" id="UP001164819">
    <property type="component" value="Chromosome"/>
</dbReference>
<evidence type="ECO:0000256" key="1">
    <source>
        <dbReference type="ARBA" id="ARBA00001526"/>
    </source>
</evidence>
<dbReference type="Pfam" id="PF13354">
    <property type="entry name" value="Beta-lactamase2"/>
    <property type="match status" value="1"/>
</dbReference>
<evidence type="ECO:0000256" key="3">
    <source>
        <dbReference type="ARBA" id="ARBA00012865"/>
    </source>
</evidence>
<evidence type="ECO:0000256" key="5">
    <source>
        <dbReference type="ARBA" id="ARBA00023251"/>
    </source>
</evidence>
<evidence type="ECO:0000256" key="2">
    <source>
        <dbReference type="ARBA" id="ARBA00009009"/>
    </source>
</evidence>
<dbReference type="GO" id="GO:0008800">
    <property type="term" value="F:beta-lactamase activity"/>
    <property type="evidence" value="ECO:0007669"/>
    <property type="project" value="UniProtKB-UniRule"/>
</dbReference>
<comment type="similarity">
    <text evidence="2 6">Belongs to the class-A beta-lactamase family.</text>
</comment>
<proteinExistence type="inferred from homology"/>
<organism evidence="8">
    <name type="scientific">Oxalobacter aliiformigenes</name>
    <dbReference type="NCBI Taxonomy" id="2946593"/>
    <lineage>
        <taxon>Bacteria</taxon>
        <taxon>Pseudomonadati</taxon>
        <taxon>Pseudomonadota</taxon>
        <taxon>Betaproteobacteria</taxon>
        <taxon>Burkholderiales</taxon>
        <taxon>Oxalobacteraceae</taxon>
        <taxon>Oxalobacter</taxon>
    </lineage>
</organism>
<dbReference type="Gene3D" id="3.40.710.10">
    <property type="entry name" value="DD-peptidase/beta-lactamase superfamily"/>
    <property type="match status" value="1"/>
</dbReference>
<dbReference type="AlphaFoldDB" id="A0A9E9L670"/>
<evidence type="ECO:0000256" key="4">
    <source>
        <dbReference type="ARBA" id="ARBA00022801"/>
    </source>
</evidence>
<protein>
    <recommendedName>
        <fullName evidence="3 6">Beta-lactamase</fullName>
        <ecNumber evidence="3 6">3.5.2.6</ecNumber>
    </recommendedName>
</protein>
<dbReference type="PANTHER" id="PTHR35333:SF3">
    <property type="entry name" value="BETA-LACTAMASE-TYPE TRANSPEPTIDASE FOLD CONTAINING PROTEIN"/>
    <property type="match status" value="1"/>
</dbReference>
<dbReference type="GO" id="GO:0030655">
    <property type="term" value="P:beta-lactam antibiotic catabolic process"/>
    <property type="evidence" value="ECO:0007669"/>
    <property type="project" value="InterPro"/>
</dbReference>
<dbReference type="NCBIfam" id="NF033103">
    <property type="entry name" value="bla_class_A"/>
    <property type="match status" value="1"/>
</dbReference>
<evidence type="ECO:0000256" key="6">
    <source>
        <dbReference type="RuleBase" id="RU361140"/>
    </source>
</evidence>